<evidence type="ECO:0000256" key="12">
    <source>
        <dbReference type="ARBA" id="ARBA00063644"/>
    </source>
</evidence>
<dbReference type="EC" id="5.6.2.2" evidence="4"/>
<dbReference type="SUPFAM" id="SSF56719">
    <property type="entry name" value="Type II DNA topoisomerase"/>
    <property type="match status" value="1"/>
</dbReference>
<dbReference type="PRINTS" id="PR01159">
    <property type="entry name" value="DNAGYRASEB"/>
</dbReference>
<dbReference type="InterPro" id="IPR002288">
    <property type="entry name" value="DNA_gyrase_B_C"/>
</dbReference>
<dbReference type="SMART" id="SM00433">
    <property type="entry name" value="TOP2c"/>
    <property type="match status" value="1"/>
</dbReference>
<keyword evidence="10" id="KW-0238">DNA-binding</keyword>
<evidence type="ECO:0000256" key="6">
    <source>
        <dbReference type="ARBA" id="ARBA00022741"/>
    </source>
</evidence>
<dbReference type="InterPro" id="IPR014721">
    <property type="entry name" value="Ribsml_uS5_D2-typ_fold_subgr"/>
</dbReference>
<dbReference type="SUPFAM" id="SSF54211">
    <property type="entry name" value="Ribosomal protein S5 domain 2-like"/>
    <property type="match status" value="1"/>
</dbReference>
<dbReference type="Gene3D" id="3.40.50.670">
    <property type="match status" value="1"/>
</dbReference>
<accession>A0A7C6Z4N6</accession>
<dbReference type="FunFam" id="3.30.565.10:FF:000002">
    <property type="entry name" value="DNA gyrase subunit B"/>
    <property type="match status" value="1"/>
</dbReference>
<dbReference type="PROSITE" id="PS00177">
    <property type="entry name" value="TOPOISOMERASE_II"/>
    <property type="match status" value="1"/>
</dbReference>
<dbReference type="InterPro" id="IPR001241">
    <property type="entry name" value="Topo_IIA"/>
</dbReference>
<evidence type="ECO:0000256" key="11">
    <source>
        <dbReference type="ARBA" id="ARBA00023235"/>
    </source>
</evidence>
<evidence type="ECO:0000256" key="1">
    <source>
        <dbReference type="ARBA" id="ARBA00000185"/>
    </source>
</evidence>
<evidence type="ECO:0000256" key="3">
    <source>
        <dbReference type="ARBA" id="ARBA00010708"/>
    </source>
</evidence>
<dbReference type="GO" id="GO:0034335">
    <property type="term" value="F:DNA negative supercoiling activity"/>
    <property type="evidence" value="ECO:0007669"/>
    <property type="project" value="UniProtKB-ARBA"/>
</dbReference>
<dbReference type="PANTHER" id="PTHR45866">
    <property type="entry name" value="DNA GYRASE/TOPOISOMERASE SUBUNIT B"/>
    <property type="match status" value="1"/>
</dbReference>
<dbReference type="InterPro" id="IPR013506">
    <property type="entry name" value="Topo_IIA_bsu_dom2"/>
</dbReference>
<comment type="similarity">
    <text evidence="3">Belongs to the type II topoisomerase GyrB family.</text>
</comment>
<dbReference type="GO" id="GO:0006265">
    <property type="term" value="P:DNA topological change"/>
    <property type="evidence" value="ECO:0007669"/>
    <property type="project" value="InterPro"/>
</dbReference>
<dbReference type="Pfam" id="PF01751">
    <property type="entry name" value="Toprim"/>
    <property type="match status" value="1"/>
</dbReference>
<dbReference type="GO" id="GO:0005524">
    <property type="term" value="F:ATP binding"/>
    <property type="evidence" value="ECO:0007669"/>
    <property type="project" value="UniProtKB-KW"/>
</dbReference>
<dbReference type="InterPro" id="IPR000565">
    <property type="entry name" value="Topo_IIA_B"/>
</dbReference>
<name>A0A7C6Z4N6_9FIRM</name>
<dbReference type="FunFam" id="3.30.230.10:FF:000005">
    <property type="entry name" value="DNA gyrase subunit B"/>
    <property type="match status" value="1"/>
</dbReference>
<evidence type="ECO:0000256" key="4">
    <source>
        <dbReference type="ARBA" id="ARBA00012895"/>
    </source>
</evidence>
<keyword evidence="8" id="KW-0460">Magnesium</keyword>
<dbReference type="CDD" id="cd16928">
    <property type="entry name" value="HATPase_GyrB-like"/>
    <property type="match status" value="1"/>
</dbReference>
<dbReference type="InterPro" id="IPR006171">
    <property type="entry name" value="TOPRIM_dom"/>
</dbReference>
<sequence length="638" mass="71043">MSMDSKYNAESIQVLEGLEAVRKRPGMYIGSIGSKGLHHCAWEIIDNAIDEAGAGFCTRIEVTLNADGSLTVLDNGRGVPIDIHPVKKIPAVRLAFEQLHAGGKFDGQSYKTSGGLHGVGASVVNALSSFLVVEVSREGKIFQLEYEGGGKLKSDLKVIKKGIKGSGTKVTFKPDPLIFKETTSFKFDTLRSRLMELAFLNPGLTIVLTDHRKEPKTETFQSKNGVIGFVEHLNKESDYNPVHKKPIFFKGEKDEIIVECAIQYNDGEDEHLRSYVNNIPTDEGGTHESGFRTALTKVFNAYGKKNNIFKKDESLIGDDLKDGLTCVLSVKVREPQFEGQTKTKLSNTEVEGIVQSLTNEGISTFFEQNPAVAKDAINRALTTCLERLAAKRAKELKKKARDAEVKALSGKLAACSEKDRSRNELFLVEGDSAGGSAKTGRDRRFQAILPLRGKVINTYRAKMDKVLENEEIRSMITAIGAGIGKEFEVDKSNYARVCIMTDADIDGAHIRCLLLTFFYRYMKPLILGGKVYIAQAPLYKAEKEKGKVVRYAYDEAELKDALKELGKSAKIQRYKGLGEMNPEQLWETTLNPVNRRMIQVTIDDALEAERKLKILMSEQVDPRREFLMENIVFTEDDM</sequence>
<keyword evidence="11 14" id="KW-0413">Isomerase</keyword>
<dbReference type="CDD" id="cd00822">
    <property type="entry name" value="TopoII_Trans_DNA_gyrase"/>
    <property type="match status" value="1"/>
</dbReference>
<evidence type="ECO:0000256" key="5">
    <source>
        <dbReference type="ARBA" id="ARBA00022723"/>
    </source>
</evidence>
<dbReference type="AlphaFoldDB" id="A0A7C6Z4N6"/>
<dbReference type="Pfam" id="PF00204">
    <property type="entry name" value="DNA_gyraseB"/>
    <property type="match status" value="1"/>
</dbReference>
<comment type="caution">
    <text evidence="14">The sequence shown here is derived from an EMBL/GenBank/DDBJ whole genome shotgun (WGS) entry which is preliminary data.</text>
</comment>
<comment type="cofactor">
    <cofactor evidence="2">
        <name>Mg(2+)</name>
        <dbReference type="ChEBI" id="CHEBI:18420"/>
    </cofactor>
</comment>
<dbReference type="EMBL" id="DUTF01000231">
    <property type="protein sequence ID" value="HHY27081.1"/>
    <property type="molecule type" value="Genomic_DNA"/>
</dbReference>
<protein>
    <recommendedName>
        <fullName evidence="4">DNA topoisomerase (ATP-hydrolyzing)</fullName>
        <ecNumber evidence="4">5.6.2.2</ecNumber>
    </recommendedName>
</protein>
<dbReference type="Gene3D" id="3.30.565.10">
    <property type="entry name" value="Histidine kinase-like ATPase, C-terminal domain"/>
    <property type="match status" value="1"/>
</dbReference>
<gene>
    <name evidence="14" type="ORF">GX523_10145</name>
</gene>
<comment type="subunit">
    <text evidence="12">Heterotetramer composed of ParC and ParE.</text>
</comment>
<dbReference type="Pfam" id="PF02518">
    <property type="entry name" value="HATPase_c"/>
    <property type="match status" value="1"/>
</dbReference>
<dbReference type="InterPro" id="IPR013760">
    <property type="entry name" value="Topo_IIA-like_dom_sf"/>
</dbReference>
<evidence type="ECO:0000259" key="13">
    <source>
        <dbReference type="PROSITE" id="PS50880"/>
    </source>
</evidence>
<evidence type="ECO:0000256" key="7">
    <source>
        <dbReference type="ARBA" id="ARBA00022840"/>
    </source>
</evidence>
<evidence type="ECO:0000256" key="9">
    <source>
        <dbReference type="ARBA" id="ARBA00023029"/>
    </source>
</evidence>
<keyword evidence="7" id="KW-0067">ATP-binding</keyword>
<dbReference type="GO" id="GO:0003677">
    <property type="term" value="F:DNA binding"/>
    <property type="evidence" value="ECO:0007669"/>
    <property type="project" value="UniProtKB-KW"/>
</dbReference>
<dbReference type="SUPFAM" id="SSF55874">
    <property type="entry name" value="ATPase domain of HSP90 chaperone/DNA topoisomerase II/histidine kinase"/>
    <property type="match status" value="1"/>
</dbReference>
<dbReference type="InterPro" id="IPR018522">
    <property type="entry name" value="TopoIIA_CS"/>
</dbReference>
<reference evidence="14 15" key="1">
    <citation type="journal article" date="2020" name="Biotechnol. Biofuels">
        <title>New insights from the biogas microbiome by comprehensive genome-resolved metagenomics of nearly 1600 species originating from multiple anaerobic digesters.</title>
        <authorList>
            <person name="Campanaro S."/>
            <person name="Treu L."/>
            <person name="Rodriguez-R L.M."/>
            <person name="Kovalovszki A."/>
            <person name="Ziels R.M."/>
            <person name="Maus I."/>
            <person name="Zhu X."/>
            <person name="Kougias P.G."/>
            <person name="Basile A."/>
            <person name="Luo G."/>
            <person name="Schluter A."/>
            <person name="Konstantinidis K.T."/>
            <person name="Angelidaki I."/>
        </authorList>
    </citation>
    <scope>NUCLEOTIDE SEQUENCE [LARGE SCALE GENOMIC DNA]</scope>
    <source>
        <strain evidence="14">AS05jafATM_4</strain>
    </source>
</reference>
<proteinExistence type="inferred from homology"/>
<evidence type="ECO:0000256" key="8">
    <source>
        <dbReference type="ARBA" id="ARBA00022842"/>
    </source>
</evidence>
<dbReference type="GO" id="GO:0046872">
    <property type="term" value="F:metal ion binding"/>
    <property type="evidence" value="ECO:0007669"/>
    <property type="project" value="UniProtKB-KW"/>
</dbReference>
<evidence type="ECO:0000256" key="2">
    <source>
        <dbReference type="ARBA" id="ARBA00001946"/>
    </source>
</evidence>
<comment type="catalytic activity">
    <reaction evidence="1">
        <text>ATP-dependent breakage, passage and rejoining of double-stranded DNA.</text>
        <dbReference type="EC" id="5.6.2.2"/>
    </reaction>
</comment>
<dbReference type="NCBIfam" id="NF004189">
    <property type="entry name" value="PRK05644.1"/>
    <property type="match status" value="1"/>
</dbReference>
<dbReference type="Proteomes" id="UP000553059">
    <property type="component" value="Unassembled WGS sequence"/>
</dbReference>
<organism evidence="14 15">
    <name type="scientific">Desulfitobacterium dehalogenans</name>
    <dbReference type="NCBI Taxonomy" id="36854"/>
    <lineage>
        <taxon>Bacteria</taxon>
        <taxon>Bacillati</taxon>
        <taxon>Bacillota</taxon>
        <taxon>Clostridia</taxon>
        <taxon>Eubacteriales</taxon>
        <taxon>Desulfitobacteriaceae</taxon>
        <taxon>Desulfitobacterium</taxon>
    </lineage>
</organism>
<keyword evidence="9" id="KW-0799">Topoisomerase</keyword>
<dbReference type="FunFam" id="3.40.50.670:FF:000002">
    <property type="entry name" value="DNA gyrase subunit B"/>
    <property type="match status" value="1"/>
</dbReference>
<keyword evidence="5" id="KW-0479">Metal-binding</keyword>
<evidence type="ECO:0000256" key="10">
    <source>
        <dbReference type="ARBA" id="ARBA00023125"/>
    </source>
</evidence>
<dbReference type="InterPro" id="IPR013759">
    <property type="entry name" value="Topo_IIA_B_C"/>
</dbReference>
<evidence type="ECO:0000313" key="15">
    <source>
        <dbReference type="Proteomes" id="UP000553059"/>
    </source>
</evidence>
<dbReference type="SMART" id="SM00387">
    <property type="entry name" value="HATPase_c"/>
    <property type="match status" value="1"/>
</dbReference>
<feature type="domain" description="Toprim" evidence="13">
    <location>
        <begin position="423"/>
        <end position="537"/>
    </location>
</feature>
<dbReference type="PANTHER" id="PTHR45866:SF1">
    <property type="entry name" value="DNA GYRASE SUBUNIT B, MITOCHONDRIAL"/>
    <property type="match status" value="1"/>
</dbReference>
<dbReference type="InterPro" id="IPR003594">
    <property type="entry name" value="HATPase_dom"/>
</dbReference>
<dbReference type="Pfam" id="PF00986">
    <property type="entry name" value="DNA_gyraseB_C"/>
    <property type="match status" value="1"/>
</dbReference>
<dbReference type="Gene3D" id="3.30.230.10">
    <property type="match status" value="1"/>
</dbReference>
<dbReference type="InterPro" id="IPR020568">
    <property type="entry name" value="Ribosomal_Su5_D2-typ_SF"/>
</dbReference>
<evidence type="ECO:0000313" key="14">
    <source>
        <dbReference type="EMBL" id="HHY27081.1"/>
    </source>
</evidence>
<dbReference type="PRINTS" id="PR00418">
    <property type="entry name" value="TPI2FAMILY"/>
</dbReference>
<dbReference type="InterPro" id="IPR036890">
    <property type="entry name" value="HATPase_C_sf"/>
</dbReference>
<keyword evidence="6" id="KW-0547">Nucleotide-binding</keyword>
<dbReference type="PROSITE" id="PS50880">
    <property type="entry name" value="TOPRIM"/>
    <property type="match status" value="1"/>
</dbReference>